<dbReference type="SUPFAM" id="SSF51161">
    <property type="entry name" value="Trimeric LpxA-like enzymes"/>
    <property type="match status" value="1"/>
</dbReference>
<keyword evidence="8 11" id="KW-0012">Acyltransferase</keyword>
<dbReference type="PROSITE" id="PS00101">
    <property type="entry name" value="HEXAPEP_TRANSFERASES"/>
    <property type="match status" value="1"/>
</dbReference>
<feature type="domain" description="Serine acetyltransferase N-terminal" evidence="10">
    <location>
        <begin position="14"/>
        <end position="118"/>
    </location>
</feature>
<dbReference type="InterPro" id="IPR001451">
    <property type="entry name" value="Hexapep"/>
</dbReference>
<organism evidence="11 12">
    <name type="scientific">Uruburuella testudinis</name>
    <dbReference type="NCBI Taxonomy" id="1282863"/>
    <lineage>
        <taxon>Bacteria</taxon>
        <taxon>Pseudomonadati</taxon>
        <taxon>Pseudomonadota</taxon>
        <taxon>Betaproteobacteria</taxon>
        <taxon>Neisseriales</taxon>
        <taxon>Neisseriaceae</taxon>
        <taxon>Uruburuella</taxon>
    </lineage>
</organism>
<evidence type="ECO:0000256" key="9">
    <source>
        <dbReference type="ARBA" id="ARBA00049486"/>
    </source>
</evidence>
<dbReference type="InterPro" id="IPR042122">
    <property type="entry name" value="Ser_AcTrfase_N_sf"/>
</dbReference>
<comment type="pathway">
    <text evidence="1">Amino-acid biosynthesis; L-cysteine biosynthesis; L-cysteine from L-serine: step 1/2.</text>
</comment>
<keyword evidence="6 11" id="KW-0808">Transferase</keyword>
<dbReference type="NCBIfam" id="NF041874">
    <property type="entry name" value="EPS_EpsC"/>
    <property type="match status" value="1"/>
</dbReference>
<dbReference type="EMBL" id="CP091508">
    <property type="protein sequence ID" value="UOO81455.1"/>
    <property type="molecule type" value="Genomic_DNA"/>
</dbReference>
<dbReference type="NCBIfam" id="TIGR01172">
    <property type="entry name" value="cysE"/>
    <property type="match status" value="1"/>
</dbReference>
<evidence type="ECO:0000256" key="6">
    <source>
        <dbReference type="ARBA" id="ARBA00022679"/>
    </source>
</evidence>
<sequence length="264" mass="28431">MTTENHICSPDFDLWQTIRREAEAAAAAEPMLASFLHLTVLRHHSLDRVLAFHLSSKLSSPIMDARALFEVYLQALSDDAGIIKAVKCDLLACFERDPACDEYSLPLLYFKGFHAIQAHRINHWLWNNGRKTLAYFLQNRSSEVFGVDIHPAARFGSGLMLDHATGFVVGETATLGDNISILHGVTLGGSGKESGDRHPKVGDGVMIGANASILGNIRIGEYSKVGAGSVVVSDVSAHTTVVGVPAKPAGKAADMPAAEMDQRI</sequence>
<dbReference type="SMART" id="SM00971">
    <property type="entry name" value="SATase_N"/>
    <property type="match status" value="1"/>
</dbReference>
<evidence type="ECO:0000313" key="11">
    <source>
        <dbReference type="EMBL" id="UOO81455.1"/>
    </source>
</evidence>
<dbReference type="InterPro" id="IPR018357">
    <property type="entry name" value="Hexapep_transf_CS"/>
</dbReference>
<dbReference type="InterPro" id="IPR011004">
    <property type="entry name" value="Trimer_LpxA-like_sf"/>
</dbReference>
<evidence type="ECO:0000256" key="2">
    <source>
        <dbReference type="ARBA" id="ARBA00007274"/>
    </source>
</evidence>
<dbReference type="Gene3D" id="2.160.10.10">
    <property type="entry name" value="Hexapeptide repeat proteins"/>
    <property type="match status" value="1"/>
</dbReference>
<dbReference type="InterPro" id="IPR045304">
    <property type="entry name" value="LbH_SAT"/>
</dbReference>
<keyword evidence="7" id="KW-0677">Repeat</keyword>
<reference evidence="11 12" key="1">
    <citation type="journal article" date="2022" name="Res Sq">
        <title>Evolution of multicellular longitudinally dividing oral cavity symbionts (Neisseriaceae).</title>
        <authorList>
            <person name="Nyongesa S."/>
            <person name="Weber P."/>
            <person name="Bernet E."/>
            <person name="Pullido F."/>
            <person name="Nieckarz M."/>
            <person name="Delaby M."/>
            <person name="Nieves C."/>
            <person name="Viehboeck T."/>
            <person name="Krause N."/>
            <person name="Rivera-Millot A."/>
            <person name="Nakamura A."/>
            <person name="Vischer N."/>
            <person name="VanNieuwenhze M."/>
            <person name="Brun Y."/>
            <person name="Cava F."/>
            <person name="Bulgheresi S."/>
            <person name="Veyrier F."/>
        </authorList>
    </citation>
    <scope>NUCLEOTIDE SEQUENCE [LARGE SCALE GENOMIC DNA]</scope>
    <source>
        <strain evidence="11 12">CCUG 63373m</strain>
    </source>
</reference>
<comment type="similarity">
    <text evidence="2">Belongs to the transferase hexapeptide repeat family.</text>
</comment>
<evidence type="ECO:0000256" key="1">
    <source>
        <dbReference type="ARBA" id="ARBA00004876"/>
    </source>
</evidence>
<dbReference type="Pfam" id="PF06426">
    <property type="entry name" value="SATase_N"/>
    <property type="match status" value="1"/>
</dbReference>
<evidence type="ECO:0000259" key="10">
    <source>
        <dbReference type="SMART" id="SM00971"/>
    </source>
</evidence>
<evidence type="ECO:0000256" key="7">
    <source>
        <dbReference type="ARBA" id="ARBA00022737"/>
    </source>
</evidence>
<dbReference type="Proteomes" id="UP000829817">
    <property type="component" value="Chromosome"/>
</dbReference>
<dbReference type="CDD" id="cd03354">
    <property type="entry name" value="LbH_SAT"/>
    <property type="match status" value="1"/>
</dbReference>
<protein>
    <recommendedName>
        <fullName evidence="4">Serine acetyltransferase</fullName>
        <ecNumber evidence="3">2.3.1.30</ecNumber>
    </recommendedName>
</protein>
<dbReference type="EC" id="2.3.1.30" evidence="3"/>
<proteinExistence type="inferred from homology"/>
<dbReference type="GO" id="GO:0009001">
    <property type="term" value="F:serine O-acetyltransferase activity"/>
    <property type="evidence" value="ECO:0007669"/>
    <property type="project" value="UniProtKB-EC"/>
</dbReference>
<dbReference type="InterPro" id="IPR005881">
    <property type="entry name" value="Ser_O-AcTrfase"/>
</dbReference>
<evidence type="ECO:0000256" key="5">
    <source>
        <dbReference type="ARBA" id="ARBA00022605"/>
    </source>
</evidence>
<evidence type="ECO:0000256" key="3">
    <source>
        <dbReference type="ARBA" id="ARBA00013266"/>
    </source>
</evidence>
<comment type="catalytic activity">
    <reaction evidence="9">
        <text>L-serine + acetyl-CoA = O-acetyl-L-serine + CoA</text>
        <dbReference type="Rhea" id="RHEA:24560"/>
        <dbReference type="ChEBI" id="CHEBI:33384"/>
        <dbReference type="ChEBI" id="CHEBI:57287"/>
        <dbReference type="ChEBI" id="CHEBI:57288"/>
        <dbReference type="ChEBI" id="CHEBI:58340"/>
        <dbReference type="EC" id="2.3.1.30"/>
    </reaction>
</comment>
<accession>A0ABY4DQX8</accession>
<dbReference type="PANTHER" id="PTHR42811">
    <property type="entry name" value="SERINE ACETYLTRANSFERASE"/>
    <property type="match status" value="1"/>
</dbReference>
<gene>
    <name evidence="11" type="primary">cysE</name>
    <name evidence="11" type="ORF">LVJ83_10935</name>
</gene>
<keyword evidence="5" id="KW-0028">Amino-acid biosynthesis</keyword>
<name>A0ABY4DQX8_9NEIS</name>
<dbReference type="InterPro" id="IPR053376">
    <property type="entry name" value="Serine_acetyltransferase"/>
</dbReference>
<evidence type="ECO:0000256" key="8">
    <source>
        <dbReference type="ARBA" id="ARBA00023315"/>
    </source>
</evidence>
<evidence type="ECO:0000313" key="12">
    <source>
        <dbReference type="Proteomes" id="UP000829817"/>
    </source>
</evidence>
<dbReference type="InterPro" id="IPR010493">
    <property type="entry name" value="Ser_AcTrfase_N"/>
</dbReference>
<keyword evidence="12" id="KW-1185">Reference proteome</keyword>
<dbReference type="Pfam" id="PF00132">
    <property type="entry name" value="Hexapep"/>
    <property type="match status" value="1"/>
</dbReference>
<dbReference type="RefSeq" id="WP_244784604.1">
    <property type="nucleotide sequence ID" value="NZ_CP091508.1"/>
</dbReference>
<evidence type="ECO:0000256" key="4">
    <source>
        <dbReference type="ARBA" id="ARBA00018522"/>
    </source>
</evidence>
<dbReference type="Gene3D" id="1.10.3130.10">
    <property type="entry name" value="serine acetyltransferase, domain 1"/>
    <property type="match status" value="1"/>
</dbReference>